<dbReference type="GO" id="GO:0016740">
    <property type="term" value="F:transferase activity"/>
    <property type="evidence" value="ECO:0007669"/>
    <property type="project" value="UniProtKB-KW"/>
</dbReference>
<dbReference type="EMBL" id="MN740627">
    <property type="protein sequence ID" value="QHS79271.1"/>
    <property type="molecule type" value="Genomic_DNA"/>
</dbReference>
<protein>
    <recommendedName>
        <fullName evidence="8">Poly(A) polymerase catalytic subunit domain-containing protein</fullName>
    </recommendedName>
</protein>
<keyword evidence="4" id="KW-0547">Nucleotide-binding</keyword>
<evidence type="ECO:0000256" key="4">
    <source>
        <dbReference type="ARBA" id="ARBA00022741"/>
    </source>
</evidence>
<keyword evidence="3" id="KW-0808">Transferase</keyword>
<dbReference type="AlphaFoldDB" id="A0A6C0AIV5"/>
<feature type="domain" description="Poly(A) polymerase catalytic subunit" evidence="8">
    <location>
        <begin position="42"/>
        <end position="170"/>
    </location>
</feature>
<name>A0A6C0AIV5_9ZZZZ</name>
<evidence type="ECO:0000256" key="6">
    <source>
        <dbReference type="ARBA" id="ARBA00022844"/>
    </source>
</evidence>
<evidence type="ECO:0000256" key="2">
    <source>
        <dbReference type="ARBA" id="ARBA00022664"/>
    </source>
</evidence>
<proteinExistence type="predicted"/>
<dbReference type="GO" id="GO:0044423">
    <property type="term" value="C:virion component"/>
    <property type="evidence" value="ECO:0007669"/>
    <property type="project" value="UniProtKB-KW"/>
</dbReference>
<dbReference type="GO" id="GO:0006397">
    <property type="term" value="P:mRNA processing"/>
    <property type="evidence" value="ECO:0007669"/>
    <property type="project" value="UniProtKB-KW"/>
</dbReference>
<sequence>MCKNLSFADCELSILHASVDKIEKRVGEKLVHSPMMTNVIQMVEHFIKTNKCIIYGGTAINNILPEKDQFYDYDYQLPDYDFFCTEPLKLATDLTDLFAKKGYEVEAKSGVHHGTFKVFVDRLGVADITYLHPEIYKMLLKSAIVKKGLLYAPANFLRQSMYLELSRPLGDVSRWEKVLRRLNALNKHYPLVYKKCTVQRKMSNRRHEDKLFQTIKHFFIDQNVVFIGGYANSLYTQHTRIPRLANLPDFDVLVNDPKDTAQELVKVLKADGYDATVKEHEAIGELISTHYSVSVEKDYVAFLYEPVACHSYNEIQDGHKKIKVGTIDTLLSYYLAFMYADRDYFDENRLLCLSGALFRVQQENRLAQKGLLKRFGMNCYGVQPTLKSIMDEKSKLYETLDHNSAEFKERFFKYTPKRQTPKTRKNKLK</sequence>
<keyword evidence="6" id="KW-0946">Virion</keyword>
<evidence type="ECO:0000259" key="8">
    <source>
        <dbReference type="Pfam" id="PF19244"/>
    </source>
</evidence>
<dbReference type="GO" id="GO:0005524">
    <property type="term" value="F:ATP binding"/>
    <property type="evidence" value="ECO:0007669"/>
    <property type="project" value="UniProtKB-KW"/>
</dbReference>
<evidence type="ECO:0000256" key="7">
    <source>
        <dbReference type="ARBA" id="ARBA00023163"/>
    </source>
</evidence>
<accession>A0A6C0AIV5</accession>
<organism evidence="9">
    <name type="scientific">viral metagenome</name>
    <dbReference type="NCBI Taxonomy" id="1070528"/>
    <lineage>
        <taxon>unclassified sequences</taxon>
        <taxon>metagenomes</taxon>
        <taxon>organismal metagenomes</taxon>
    </lineage>
</organism>
<evidence type="ECO:0000256" key="5">
    <source>
        <dbReference type="ARBA" id="ARBA00022840"/>
    </source>
</evidence>
<reference evidence="9" key="1">
    <citation type="journal article" date="2020" name="Nature">
        <title>Giant virus diversity and host interactions through global metagenomics.</title>
        <authorList>
            <person name="Schulz F."/>
            <person name="Roux S."/>
            <person name="Paez-Espino D."/>
            <person name="Jungbluth S."/>
            <person name="Walsh D.A."/>
            <person name="Denef V.J."/>
            <person name="McMahon K.D."/>
            <person name="Konstantinidis K.T."/>
            <person name="Eloe-Fadrosh E.A."/>
            <person name="Kyrpides N.C."/>
            <person name="Woyke T."/>
        </authorList>
    </citation>
    <scope>NUCLEOTIDE SEQUENCE</scope>
    <source>
        <strain evidence="9">GVMAG-S-1035118-87</strain>
    </source>
</reference>
<dbReference type="Pfam" id="PF19244">
    <property type="entry name" value="Poly_A_pol_cat"/>
    <property type="match status" value="1"/>
</dbReference>
<comment type="subcellular location">
    <subcellularLocation>
        <location evidence="1">Virion</location>
    </subcellularLocation>
</comment>
<evidence type="ECO:0000313" key="9">
    <source>
        <dbReference type="EMBL" id="QHS79271.1"/>
    </source>
</evidence>
<keyword evidence="2" id="KW-0507">mRNA processing</keyword>
<dbReference type="InterPro" id="IPR045355">
    <property type="entry name" value="PolyA_pol_cat_su"/>
</dbReference>
<evidence type="ECO:0000256" key="1">
    <source>
        <dbReference type="ARBA" id="ARBA00004328"/>
    </source>
</evidence>
<keyword evidence="7" id="KW-0804">Transcription</keyword>
<keyword evidence="5" id="KW-0067">ATP-binding</keyword>
<evidence type="ECO:0000256" key="3">
    <source>
        <dbReference type="ARBA" id="ARBA00022679"/>
    </source>
</evidence>